<protein>
    <submittedName>
        <fullName evidence="1">Uncharacterized protein</fullName>
    </submittedName>
</protein>
<organism evidence="1 2">
    <name type="scientific">Balaenoptera physalus</name>
    <name type="common">Fin whale</name>
    <name type="synonym">Balaena physalus</name>
    <dbReference type="NCBI Taxonomy" id="9770"/>
    <lineage>
        <taxon>Eukaryota</taxon>
        <taxon>Metazoa</taxon>
        <taxon>Chordata</taxon>
        <taxon>Craniata</taxon>
        <taxon>Vertebrata</taxon>
        <taxon>Euteleostomi</taxon>
        <taxon>Mammalia</taxon>
        <taxon>Eutheria</taxon>
        <taxon>Laurasiatheria</taxon>
        <taxon>Artiodactyla</taxon>
        <taxon>Whippomorpha</taxon>
        <taxon>Cetacea</taxon>
        <taxon>Mysticeti</taxon>
        <taxon>Balaenopteridae</taxon>
        <taxon>Balaenoptera</taxon>
    </lineage>
</organism>
<sequence>MTLQKDGPLRQSRMVCRRCDDLDIFSLHKVELNKDVSAFAHSKILLLTLSSLDSSQSYPPEVQRHMDLFRALVPALGHYSQLSVLLLYKLDAIGFTENTIYYYMYFERTDFGRRVCVIGSKKKTKCSAQQSHGIVKGKSERPALLSSVTYWLIILTNRVSEVIKTTVKEDKK</sequence>
<dbReference type="Proteomes" id="UP000437017">
    <property type="component" value="Unassembled WGS sequence"/>
</dbReference>
<reference evidence="1 2" key="1">
    <citation type="journal article" date="2019" name="PLoS ONE">
        <title>Genomic analyses reveal an absence of contemporary introgressive admixture between fin whales and blue whales, despite known hybrids.</title>
        <authorList>
            <person name="Westbury M.V."/>
            <person name="Petersen B."/>
            <person name="Lorenzen E.D."/>
        </authorList>
    </citation>
    <scope>NUCLEOTIDE SEQUENCE [LARGE SCALE GENOMIC DNA]</scope>
    <source>
        <strain evidence="1">FinWhale-01</strain>
    </source>
</reference>
<keyword evidence="2" id="KW-1185">Reference proteome</keyword>
<accession>A0A6A1Q636</accession>
<dbReference type="AlphaFoldDB" id="A0A6A1Q636"/>
<comment type="caution">
    <text evidence="1">The sequence shown here is derived from an EMBL/GenBank/DDBJ whole genome shotgun (WGS) entry which is preliminary data.</text>
</comment>
<evidence type="ECO:0000313" key="1">
    <source>
        <dbReference type="EMBL" id="KAB0403618.1"/>
    </source>
</evidence>
<evidence type="ECO:0000313" key="2">
    <source>
        <dbReference type="Proteomes" id="UP000437017"/>
    </source>
</evidence>
<name>A0A6A1Q636_BALPH</name>
<dbReference type="EMBL" id="SGJD01000767">
    <property type="protein sequence ID" value="KAB0403618.1"/>
    <property type="molecule type" value="Genomic_DNA"/>
</dbReference>
<proteinExistence type="predicted"/>
<gene>
    <name evidence="1" type="ORF">E2I00_001081</name>
</gene>